<protein>
    <submittedName>
        <fullName evidence="5">Glycerate kinase</fullName>
        <ecNumber evidence="5">2.7.1.31</ecNumber>
    </submittedName>
</protein>
<dbReference type="AlphaFoldDB" id="A0A7W7T7S7"/>
<keyword evidence="6" id="KW-1185">Reference proteome</keyword>
<accession>A0A7W7T7S7</accession>
<dbReference type="Proteomes" id="UP000542674">
    <property type="component" value="Unassembled WGS sequence"/>
</dbReference>
<dbReference type="PANTHER" id="PTHR21599:SF0">
    <property type="entry name" value="GLYCERATE KINASE"/>
    <property type="match status" value="1"/>
</dbReference>
<keyword evidence="3 4" id="KW-0418">Kinase</keyword>
<dbReference type="PANTHER" id="PTHR21599">
    <property type="entry name" value="GLYCERATE KINASE"/>
    <property type="match status" value="1"/>
</dbReference>
<dbReference type="Gene3D" id="3.40.50.10350">
    <property type="entry name" value="Glycerate kinase, domain 1"/>
    <property type="match status" value="1"/>
</dbReference>
<reference evidence="5 6" key="1">
    <citation type="submission" date="2020-08" db="EMBL/GenBank/DDBJ databases">
        <title>Sequencing the genomes of 1000 actinobacteria strains.</title>
        <authorList>
            <person name="Klenk H.-P."/>
        </authorList>
    </citation>
    <scope>NUCLEOTIDE SEQUENCE [LARGE SCALE GENOMIC DNA]</scope>
    <source>
        <strain evidence="5 6">DSM 45084</strain>
    </source>
</reference>
<dbReference type="InterPro" id="IPR036129">
    <property type="entry name" value="Glycerate_kinase_sf"/>
</dbReference>
<evidence type="ECO:0000256" key="3">
    <source>
        <dbReference type="ARBA" id="ARBA00022777"/>
    </source>
</evidence>
<dbReference type="InterPro" id="IPR004381">
    <property type="entry name" value="Glycerate_kinase"/>
</dbReference>
<name>A0A7W7T7S7_9PSEU</name>
<dbReference type="GO" id="GO:0008887">
    <property type="term" value="F:glycerate kinase activity"/>
    <property type="evidence" value="ECO:0007669"/>
    <property type="project" value="UniProtKB-UniRule"/>
</dbReference>
<dbReference type="EMBL" id="JACHJS010000001">
    <property type="protein sequence ID" value="MBB4968158.1"/>
    <property type="molecule type" value="Genomic_DNA"/>
</dbReference>
<evidence type="ECO:0000256" key="2">
    <source>
        <dbReference type="ARBA" id="ARBA00022679"/>
    </source>
</evidence>
<dbReference type="EC" id="2.7.1.31" evidence="5"/>
<dbReference type="InterPro" id="IPR018197">
    <property type="entry name" value="Glycerate_kinase_RE-like"/>
</dbReference>
<dbReference type="RefSeq" id="WP_184673449.1">
    <property type="nucleotide sequence ID" value="NZ_BAABAI010000041.1"/>
</dbReference>
<organism evidence="5 6">
    <name type="scientific">Saccharothrix violaceirubra</name>
    <dbReference type="NCBI Taxonomy" id="413306"/>
    <lineage>
        <taxon>Bacteria</taxon>
        <taxon>Bacillati</taxon>
        <taxon>Actinomycetota</taxon>
        <taxon>Actinomycetes</taxon>
        <taxon>Pseudonocardiales</taxon>
        <taxon>Pseudonocardiaceae</taxon>
        <taxon>Saccharothrix</taxon>
    </lineage>
</organism>
<proteinExistence type="inferred from homology"/>
<comment type="similarity">
    <text evidence="1 4">Belongs to the glycerate kinase type-1 family.</text>
</comment>
<evidence type="ECO:0000256" key="4">
    <source>
        <dbReference type="PIRNR" id="PIRNR006078"/>
    </source>
</evidence>
<comment type="caution">
    <text evidence="5">The sequence shown here is derived from an EMBL/GenBank/DDBJ whole genome shotgun (WGS) entry which is preliminary data.</text>
</comment>
<evidence type="ECO:0000313" key="6">
    <source>
        <dbReference type="Proteomes" id="UP000542674"/>
    </source>
</evidence>
<evidence type="ECO:0000313" key="5">
    <source>
        <dbReference type="EMBL" id="MBB4968158.1"/>
    </source>
</evidence>
<dbReference type="GO" id="GO:0031388">
    <property type="term" value="P:organic acid phosphorylation"/>
    <property type="evidence" value="ECO:0007669"/>
    <property type="project" value="UniProtKB-UniRule"/>
</dbReference>
<dbReference type="InterPro" id="IPR018193">
    <property type="entry name" value="Glyc_kinase_flavodox-like_fold"/>
</dbReference>
<evidence type="ECO:0000256" key="1">
    <source>
        <dbReference type="ARBA" id="ARBA00006284"/>
    </source>
</evidence>
<keyword evidence="2 4" id="KW-0808">Transferase</keyword>
<dbReference type="Gene3D" id="3.90.1510.10">
    <property type="entry name" value="Glycerate kinase, domain 2"/>
    <property type="match status" value="1"/>
</dbReference>
<dbReference type="SUPFAM" id="SSF110738">
    <property type="entry name" value="Glycerate kinase I"/>
    <property type="match status" value="1"/>
</dbReference>
<dbReference type="NCBIfam" id="TIGR00045">
    <property type="entry name" value="glycerate kinase"/>
    <property type="match status" value="1"/>
</dbReference>
<sequence>MHVLIAPDSYKGSIPAHDAATALARGWSRTRPRDTVARLPVADGSDGTVDVLARAVPGAIRVPVPDVTGPDGRPLDAEWLHLPDGTAVVELARVGGLPLTAEPDPLGAHTIGLGELMAAALAESPSRLVVAVGDAAATDGGTGALRALGARFLDAFGTELPPGAAHLTRLHRVELDDLPEFPRIDVLVDVDHTLKEAPTTGNHATPHEAKLLSTALTRLAEALPHPQIPGTGAAGGTAYGLAAALDARLTPGADFVGTLLDLPAHLAQADLVITGEGAYDATSQRGKAVGHILTLARTTPKALVAGRLDIPPPPVPTVTLVSLATRRAAAFTHPVPHLHTAAAILARTLHP</sequence>
<dbReference type="PIRSF" id="PIRSF006078">
    <property type="entry name" value="GlxK"/>
    <property type="match status" value="1"/>
</dbReference>
<gene>
    <name evidence="5" type="ORF">F4559_005517</name>
</gene>
<dbReference type="Pfam" id="PF02595">
    <property type="entry name" value="Gly_kinase"/>
    <property type="match status" value="1"/>
</dbReference>